<feature type="transmembrane region" description="Helical" evidence="8">
    <location>
        <begin position="303"/>
        <end position="326"/>
    </location>
</feature>
<evidence type="ECO:0000256" key="8">
    <source>
        <dbReference type="SAM" id="Phobius"/>
    </source>
</evidence>
<dbReference type="Proteomes" id="UP001057580">
    <property type="component" value="Chromosome"/>
</dbReference>
<dbReference type="InterPro" id="IPR008972">
    <property type="entry name" value="Cupredoxin"/>
</dbReference>
<dbReference type="Gene3D" id="2.60.40.420">
    <property type="entry name" value="Cupredoxins - blue copper proteins"/>
    <property type="match status" value="2"/>
</dbReference>
<dbReference type="AlphaFoldDB" id="A0A9E7R1W4"/>
<dbReference type="GeneID" id="74944597"/>
<dbReference type="PRINTS" id="PR00157">
    <property type="entry name" value="PLASTOCYANIN"/>
</dbReference>
<evidence type="ECO:0000256" key="4">
    <source>
        <dbReference type="ARBA" id="ARBA00022982"/>
    </source>
</evidence>
<evidence type="ECO:0000256" key="3">
    <source>
        <dbReference type="ARBA" id="ARBA00022723"/>
    </source>
</evidence>
<evidence type="ECO:0000256" key="2">
    <source>
        <dbReference type="ARBA" id="ARBA00022448"/>
    </source>
</evidence>
<evidence type="ECO:0000256" key="5">
    <source>
        <dbReference type="ARBA" id="ARBA00023008"/>
    </source>
</evidence>
<protein>
    <submittedName>
        <fullName evidence="10">Halocyanin domain-containing protein</fullName>
    </submittedName>
</protein>
<dbReference type="PANTHER" id="PTHR34192:SF10">
    <property type="entry name" value="PLASTOCYANIN MAJOR ISOFORM, CHLOROPLASTIC-RELATED"/>
    <property type="match status" value="1"/>
</dbReference>
<dbReference type="CDD" id="cd04220">
    <property type="entry name" value="Halocyanin"/>
    <property type="match status" value="2"/>
</dbReference>
<dbReference type="InterPro" id="IPR000923">
    <property type="entry name" value="BlueCu_1"/>
</dbReference>
<keyword evidence="8" id="KW-1133">Transmembrane helix</keyword>
<dbReference type="InterPro" id="IPR002387">
    <property type="entry name" value="Plastocyanin"/>
</dbReference>
<dbReference type="PANTHER" id="PTHR34192">
    <property type="entry name" value="PLASTOCYANIN MAJOR ISOFORM, CHLOROPLASTIC-RELATED"/>
    <property type="match status" value="1"/>
</dbReference>
<keyword evidence="2" id="KW-0813">Transport</keyword>
<keyword evidence="8" id="KW-0812">Transmembrane</keyword>
<feature type="binding site" evidence="7">
    <location>
        <position position="145"/>
    </location>
    <ligand>
        <name>Cu cation</name>
        <dbReference type="ChEBI" id="CHEBI:23378"/>
    </ligand>
</feature>
<dbReference type="Pfam" id="PF00127">
    <property type="entry name" value="Copper-bind"/>
    <property type="match status" value="2"/>
</dbReference>
<proteinExistence type="predicted"/>
<evidence type="ECO:0000259" key="9">
    <source>
        <dbReference type="Pfam" id="PF00127"/>
    </source>
</evidence>
<feature type="binding site" evidence="7">
    <location>
        <position position="106"/>
    </location>
    <ligand>
        <name>Cu cation</name>
        <dbReference type="ChEBI" id="CHEBI:23378"/>
    </ligand>
</feature>
<comment type="subcellular location">
    <subcellularLocation>
        <location evidence="1">Membrane</location>
    </subcellularLocation>
</comment>
<dbReference type="GO" id="GO:0005507">
    <property type="term" value="F:copper ion binding"/>
    <property type="evidence" value="ECO:0007669"/>
    <property type="project" value="InterPro"/>
</dbReference>
<evidence type="ECO:0000313" key="11">
    <source>
        <dbReference type="Proteomes" id="UP001057580"/>
    </source>
</evidence>
<dbReference type="EMBL" id="CP104003">
    <property type="protein sequence ID" value="UWM54230.1"/>
    <property type="molecule type" value="Genomic_DNA"/>
</dbReference>
<feature type="binding site" evidence="7">
    <location>
        <position position="142"/>
    </location>
    <ligand>
        <name>Cu cation</name>
        <dbReference type="ChEBI" id="CHEBI:23378"/>
    </ligand>
</feature>
<reference evidence="10" key="1">
    <citation type="submission" date="2022-09" db="EMBL/GenBank/DDBJ databases">
        <title>Diverse halophilic archaea isolated from saline environments.</title>
        <authorList>
            <person name="Cui H.-L."/>
        </authorList>
    </citation>
    <scope>NUCLEOTIDE SEQUENCE</scope>
    <source>
        <strain evidence="10">ZS-35-S2</strain>
    </source>
</reference>
<keyword evidence="3 7" id="KW-0479">Metal-binding</keyword>
<dbReference type="PROSITE" id="PS51318">
    <property type="entry name" value="TAT"/>
    <property type="match status" value="1"/>
</dbReference>
<dbReference type="InterPro" id="IPR017533">
    <property type="entry name" value="Halocyanin"/>
</dbReference>
<keyword evidence="5 7" id="KW-0186">Copper</keyword>
<feature type="domain" description="Blue (type 1) copper" evidence="9">
    <location>
        <begin position="71"/>
        <end position="156"/>
    </location>
</feature>
<feature type="transmembrane region" description="Helical" evidence="8">
    <location>
        <begin position="360"/>
        <end position="383"/>
    </location>
</feature>
<gene>
    <name evidence="10" type="ORF">N0B31_19205</name>
</gene>
<dbReference type="GO" id="GO:0016020">
    <property type="term" value="C:membrane"/>
    <property type="evidence" value="ECO:0007669"/>
    <property type="project" value="UniProtKB-SubCell"/>
</dbReference>
<organism evidence="10 11">
    <name type="scientific">Salinirubellus salinus</name>
    <dbReference type="NCBI Taxonomy" id="1364945"/>
    <lineage>
        <taxon>Archaea</taxon>
        <taxon>Methanobacteriati</taxon>
        <taxon>Methanobacteriota</taxon>
        <taxon>Stenosarchaea group</taxon>
        <taxon>Halobacteria</taxon>
        <taxon>Halobacteriales</taxon>
        <taxon>Natronomonadaceae</taxon>
        <taxon>Salinirubellus</taxon>
    </lineage>
</organism>
<accession>A0A9E7R1W4</accession>
<feature type="binding site" evidence="7">
    <location>
        <position position="150"/>
    </location>
    <ligand>
        <name>Cu cation</name>
        <dbReference type="ChEBI" id="CHEBI:23378"/>
    </ligand>
</feature>
<feature type="domain" description="Blue (type 1) copper" evidence="9">
    <location>
        <begin position="197"/>
        <end position="282"/>
    </location>
</feature>
<evidence type="ECO:0000256" key="1">
    <source>
        <dbReference type="ARBA" id="ARBA00004370"/>
    </source>
</evidence>
<dbReference type="KEGG" id="ssai:N0B31_19205"/>
<keyword evidence="4" id="KW-0249">Electron transport</keyword>
<dbReference type="RefSeq" id="WP_260593224.1">
    <property type="nucleotide sequence ID" value="NZ_CP104003.1"/>
</dbReference>
<name>A0A9E7R1W4_9EURY</name>
<sequence length="394" mass="41314">MTERRSGEPTGRTGPTRRAFLGGTVAAAGLAAAGTASAQEDGVDFGGWFDDVDNYDGVVDARGQSEVTVDVGAQGNGGAFAFGPAAIRVDPGTTVVFEWTGEGGQHNVLTEEGVSLESELTAEAGFTFEHTFEEEGITTYYCAPHRSLGMKGAVVVGDQGAGPVQLGEPDYGDWFSDVDNYDGTVDLRGQSEVTVDVGAQGNGGAFAFGPAAIRVDPGTTVVFEWTGEGGQHNVLTEEGEELGSELTAEAGFTFEHTFEEEGVTTYYCQPHRALGMKGAVAVGNVGGPAAEEGGVDEAFANRVFGAFGAVLGLMTLPVVAGLLYVYANRRSYRAPEADPATETGFETSAHELTHDEYDPVGTATLIAGYFLILVVMWVFMYFVEFLNNGPTVIG</sequence>
<dbReference type="GO" id="GO:0009055">
    <property type="term" value="F:electron transfer activity"/>
    <property type="evidence" value="ECO:0007669"/>
    <property type="project" value="InterPro"/>
</dbReference>
<comment type="cofactor">
    <cofactor evidence="7">
        <name>Cu(2+)</name>
        <dbReference type="ChEBI" id="CHEBI:29036"/>
    </cofactor>
    <text evidence="7">The crystal structure with reduced Cu(1+) has also been determined.</text>
</comment>
<evidence type="ECO:0000256" key="7">
    <source>
        <dbReference type="PIRSR" id="PIRSR602387-1"/>
    </source>
</evidence>
<keyword evidence="6 8" id="KW-0472">Membrane</keyword>
<evidence type="ECO:0000313" key="10">
    <source>
        <dbReference type="EMBL" id="UWM54230.1"/>
    </source>
</evidence>
<evidence type="ECO:0000256" key="6">
    <source>
        <dbReference type="ARBA" id="ARBA00023136"/>
    </source>
</evidence>
<dbReference type="NCBIfam" id="TIGR03102">
    <property type="entry name" value="halo_cynanin"/>
    <property type="match status" value="2"/>
</dbReference>
<dbReference type="SUPFAM" id="SSF49503">
    <property type="entry name" value="Cupredoxins"/>
    <property type="match status" value="2"/>
</dbReference>
<dbReference type="InterPro" id="IPR006311">
    <property type="entry name" value="TAT_signal"/>
</dbReference>
<keyword evidence="11" id="KW-1185">Reference proteome</keyword>